<keyword evidence="2" id="KW-1185">Reference proteome</keyword>
<dbReference type="PANTHER" id="PTHR42200">
    <property type="entry name" value="ARCHAEAL FLAGELLA-RELATED PROTEIN F-RELATED"/>
    <property type="match status" value="1"/>
</dbReference>
<dbReference type="Proteomes" id="UP000199161">
    <property type="component" value="Unassembled WGS sequence"/>
</dbReference>
<protein>
    <submittedName>
        <fullName evidence="1">Flagellar protein FlaF</fullName>
    </submittedName>
</protein>
<dbReference type="RefSeq" id="WP_089789908.1">
    <property type="nucleotide sequence ID" value="NZ_FOKW01000016.1"/>
</dbReference>
<dbReference type="Pfam" id="PF01917">
    <property type="entry name" value="Flagellin_arch-type"/>
    <property type="match status" value="1"/>
</dbReference>
<organism evidence="1 2">
    <name type="scientific">Natronobacterium haloterrestre</name>
    <name type="common">Halobiforma haloterrestris</name>
    <dbReference type="NCBI Taxonomy" id="148448"/>
    <lineage>
        <taxon>Archaea</taxon>
        <taxon>Methanobacteriati</taxon>
        <taxon>Methanobacteriota</taxon>
        <taxon>Stenosarchaea group</taxon>
        <taxon>Halobacteria</taxon>
        <taxon>Halobacteriales</taxon>
        <taxon>Natrialbaceae</taxon>
        <taxon>Natronobacterium</taxon>
    </lineage>
</organism>
<accession>A0A1I1LNG1</accession>
<evidence type="ECO:0000313" key="1">
    <source>
        <dbReference type="EMBL" id="SFC71843.1"/>
    </source>
</evidence>
<sequence length="164" mass="17215">MGFSTSGAVAVILIGVLIAVSAVVPTLFEVTAATGDAFSGQNEQFRDQQNTAITVESFTYDSDADVSTVRVTNDGATALSVAETDVVVNGAYYHVEGDDDRTAVIRDGEERPDSDVWTPGTVLEITIDNADLETEYEVTGDDDSVRITTENGIADRVEVGGGGS</sequence>
<dbReference type="GO" id="GO:0097588">
    <property type="term" value="P:archaeal or bacterial-type flagellum-dependent cell motility"/>
    <property type="evidence" value="ECO:0007669"/>
    <property type="project" value="InterPro"/>
</dbReference>
<dbReference type="PANTHER" id="PTHR42200:SF2">
    <property type="entry name" value="ARCHAEAL FLAGELLA-RELATED PROTEIN F"/>
    <property type="match status" value="1"/>
</dbReference>
<dbReference type="OrthoDB" id="62189at2157"/>
<gene>
    <name evidence="1" type="ORF">SAMN05444422_11646</name>
</gene>
<dbReference type="GO" id="GO:0005198">
    <property type="term" value="F:structural molecule activity"/>
    <property type="evidence" value="ECO:0007669"/>
    <property type="project" value="InterPro"/>
</dbReference>
<proteinExistence type="predicted"/>
<name>A0A1I1LNG1_NATHA</name>
<dbReference type="InterPro" id="IPR002774">
    <property type="entry name" value="Flagellin_arc-type"/>
</dbReference>
<evidence type="ECO:0000313" key="2">
    <source>
        <dbReference type="Proteomes" id="UP000199161"/>
    </source>
</evidence>
<keyword evidence="1" id="KW-0969">Cilium</keyword>
<reference evidence="2" key="1">
    <citation type="submission" date="2016-10" db="EMBL/GenBank/DDBJ databases">
        <authorList>
            <person name="Varghese N."/>
            <person name="Submissions S."/>
        </authorList>
    </citation>
    <scope>NUCLEOTIDE SEQUENCE [LARGE SCALE GENOMIC DNA]</scope>
    <source>
        <strain evidence="2">DSM 13078</strain>
    </source>
</reference>
<dbReference type="EMBL" id="FOKW01000016">
    <property type="protein sequence ID" value="SFC71843.1"/>
    <property type="molecule type" value="Genomic_DNA"/>
</dbReference>
<keyword evidence="1" id="KW-0282">Flagellum</keyword>
<dbReference type="AlphaFoldDB" id="A0A1I1LNG1"/>
<keyword evidence="1" id="KW-0966">Cell projection</keyword>